<dbReference type="OrthoDB" id="7428016at2"/>
<evidence type="ECO:0000313" key="1">
    <source>
        <dbReference type="EMBL" id="PRY67520.1"/>
    </source>
</evidence>
<dbReference type="EMBL" id="PVTL01000006">
    <property type="protein sequence ID" value="PRY67520.1"/>
    <property type="molecule type" value="Genomic_DNA"/>
</dbReference>
<evidence type="ECO:0000313" key="2">
    <source>
        <dbReference type="Proteomes" id="UP000237983"/>
    </source>
</evidence>
<name>A0A2T0VBG5_9MICO</name>
<dbReference type="Proteomes" id="UP000237983">
    <property type="component" value="Unassembled WGS sequence"/>
</dbReference>
<comment type="caution">
    <text evidence="1">The sequence shown here is derived from an EMBL/GenBank/DDBJ whole genome shotgun (WGS) entry which is preliminary data.</text>
</comment>
<dbReference type="AlphaFoldDB" id="A0A2T0VBG5"/>
<evidence type="ECO:0008006" key="3">
    <source>
        <dbReference type="Google" id="ProtNLM"/>
    </source>
</evidence>
<dbReference type="RefSeq" id="WP_106213172.1">
    <property type="nucleotide sequence ID" value="NZ_PVTL01000006.1"/>
</dbReference>
<organism evidence="1 2">
    <name type="scientific">Glaciihabitans tibetensis</name>
    <dbReference type="NCBI Taxonomy" id="1266600"/>
    <lineage>
        <taxon>Bacteria</taxon>
        <taxon>Bacillati</taxon>
        <taxon>Actinomycetota</taxon>
        <taxon>Actinomycetes</taxon>
        <taxon>Micrococcales</taxon>
        <taxon>Microbacteriaceae</taxon>
        <taxon>Glaciihabitans</taxon>
    </lineage>
</organism>
<proteinExistence type="predicted"/>
<protein>
    <recommendedName>
        <fullName evidence="3">Polyketide cyclase/dehydrase/lipid transport protein</fullName>
    </recommendedName>
</protein>
<keyword evidence="2" id="KW-1185">Reference proteome</keyword>
<accession>A0A2T0VBG5</accession>
<reference evidence="1 2" key="1">
    <citation type="submission" date="2018-03" db="EMBL/GenBank/DDBJ databases">
        <title>Genomic Encyclopedia of Type Strains, Phase III (KMG-III): the genomes of soil and plant-associated and newly described type strains.</title>
        <authorList>
            <person name="Whitman W."/>
        </authorList>
    </citation>
    <scope>NUCLEOTIDE SEQUENCE [LARGE SCALE GENOMIC DNA]</scope>
    <source>
        <strain evidence="1 2">CGMCC 1.12484</strain>
    </source>
</reference>
<sequence length="172" mass="18867">MRVLLKLVLDCPPDAAWRAIRSPEVFGAVSAPFTRFRSLEADGYPALWTPGDHLVRVSAGGIIPIGDQVIGVSFPEPGDPGTGTRPVSYSGVGSGEVRIMRDGGHGIGGVLGVITRWEHTMVVSDAPGGRTLYRDRLVFEAGRMTPLLWPLYWAFWQWRAFGLRRLAPGWRV</sequence>
<gene>
    <name evidence="1" type="ORF">B0I08_106127</name>
</gene>